<keyword evidence="7" id="KW-1185">Reference proteome</keyword>
<dbReference type="AlphaFoldDB" id="A0A3L7AD56"/>
<dbReference type="Proteomes" id="UP000269692">
    <property type="component" value="Unassembled WGS sequence"/>
</dbReference>
<dbReference type="Pfam" id="PF00392">
    <property type="entry name" value="GntR"/>
    <property type="match status" value="1"/>
</dbReference>
<dbReference type="PANTHER" id="PTHR43537:SF50">
    <property type="entry name" value="TRANSCRIPTIONAL REGULATORY PROTEIN"/>
    <property type="match status" value="1"/>
</dbReference>
<dbReference type="CDD" id="cd07377">
    <property type="entry name" value="WHTH_GntR"/>
    <property type="match status" value="1"/>
</dbReference>
<feature type="domain" description="HTH gntR-type" evidence="5">
    <location>
        <begin position="42"/>
        <end position="109"/>
    </location>
</feature>
<dbReference type="InterPro" id="IPR011711">
    <property type="entry name" value="GntR_C"/>
</dbReference>
<protein>
    <submittedName>
        <fullName evidence="6">GntR family transcriptional regulator</fullName>
    </submittedName>
</protein>
<accession>A0A3L7AD56</accession>
<feature type="compositionally biased region" description="Low complexity" evidence="4">
    <location>
        <begin position="17"/>
        <end position="37"/>
    </location>
</feature>
<evidence type="ECO:0000256" key="2">
    <source>
        <dbReference type="ARBA" id="ARBA00023125"/>
    </source>
</evidence>
<dbReference type="EMBL" id="RCTF01000008">
    <property type="protein sequence ID" value="RLP78406.1"/>
    <property type="molecule type" value="Genomic_DNA"/>
</dbReference>
<evidence type="ECO:0000256" key="4">
    <source>
        <dbReference type="SAM" id="MobiDB-lite"/>
    </source>
</evidence>
<dbReference type="Pfam" id="PF07729">
    <property type="entry name" value="FCD"/>
    <property type="match status" value="1"/>
</dbReference>
<dbReference type="PROSITE" id="PS50949">
    <property type="entry name" value="HTH_GNTR"/>
    <property type="match status" value="1"/>
</dbReference>
<dbReference type="Gene3D" id="1.20.120.530">
    <property type="entry name" value="GntR ligand-binding domain-like"/>
    <property type="match status" value="1"/>
</dbReference>
<dbReference type="InterPro" id="IPR000524">
    <property type="entry name" value="Tscrpt_reg_HTH_GntR"/>
</dbReference>
<evidence type="ECO:0000256" key="1">
    <source>
        <dbReference type="ARBA" id="ARBA00023015"/>
    </source>
</evidence>
<evidence type="ECO:0000313" key="6">
    <source>
        <dbReference type="EMBL" id="RLP78406.1"/>
    </source>
</evidence>
<keyword evidence="1" id="KW-0805">Transcription regulation</keyword>
<name>A0A3L7AD56_9HYPH</name>
<dbReference type="SUPFAM" id="SSF46785">
    <property type="entry name" value="Winged helix' DNA-binding domain"/>
    <property type="match status" value="1"/>
</dbReference>
<dbReference type="OrthoDB" id="8114900at2"/>
<dbReference type="PRINTS" id="PR00035">
    <property type="entry name" value="HTHGNTR"/>
</dbReference>
<dbReference type="PANTHER" id="PTHR43537">
    <property type="entry name" value="TRANSCRIPTIONAL REGULATOR, GNTR FAMILY"/>
    <property type="match status" value="1"/>
</dbReference>
<dbReference type="InterPro" id="IPR008920">
    <property type="entry name" value="TF_FadR/GntR_C"/>
</dbReference>
<dbReference type="SMART" id="SM00345">
    <property type="entry name" value="HTH_GNTR"/>
    <property type="match status" value="1"/>
</dbReference>
<reference evidence="6 7" key="1">
    <citation type="submission" date="2018-10" db="EMBL/GenBank/DDBJ databases">
        <title>Xanthobacter tagetidis genome sequencing and assembly.</title>
        <authorList>
            <person name="Maclea K.S."/>
            <person name="Goen A.E."/>
            <person name="Fatima S.A."/>
        </authorList>
    </citation>
    <scope>NUCLEOTIDE SEQUENCE [LARGE SCALE GENOMIC DNA]</scope>
    <source>
        <strain evidence="6 7">ATCC 700314</strain>
    </source>
</reference>
<dbReference type="GO" id="GO:0003677">
    <property type="term" value="F:DNA binding"/>
    <property type="evidence" value="ECO:0007669"/>
    <property type="project" value="UniProtKB-KW"/>
</dbReference>
<feature type="region of interest" description="Disordered" evidence="4">
    <location>
        <begin position="1"/>
        <end position="39"/>
    </location>
</feature>
<organism evidence="6 7">
    <name type="scientific">Xanthobacter tagetidis</name>
    <dbReference type="NCBI Taxonomy" id="60216"/>
    <lineage>
        <taxon>Bacteria</taxon>
        <taxon>Pseudomonadati</taxon>
        <taxon>Pseudomonadota</taxon>
        <taxon>Alphaproteobacteria</taxon>
        <taxon>Hyphomicrobiales</taxon>
        <taxon>Xanthobacteraceae</taxon>
        <taxon>Xanthobacter</taxon>
    </lineage>
</organism>
<gene>
    <name evidence="6" type="ORF">D9R14_11390</name>
</gene>
<sequence>MDGTAAKTGTARKRGAGARAASASEAARKAAPQKPAPLSRRVPFARQVADLLRDQIIRGTLPPGARIVERSLCQSLDVSRTPLREALKLLEAEGLVEISQNKGARIMSFTPQEAERLFEVIAGLESLAAELAAQRMGADELAQLDDLHARMCAHYDRQEKDPYFKLNTLIHDAVVRASDNPILIATHASLMLRARRGRYMAIIDPFRWEESVGEHAALMDALHARDAEAARRVWRRHLIRTGETVSAVLEAAGIADAEGDEAGGPA</sequence>
<dbReference type="InterPro" id="IPR036390">
    <property type="entry name" value="WH_DNA-bd_sf"/>
</dbReference>
<dbReference type="Gene3D" id="1.10.10.10">
    <property type="entry name" value="Winged helix-like DNA-binding domain superfamily/Winged helix DNA-binding domain"/>
    <property type="match status" value="1"/>
</dbReference>
<evidence type="ECO:0000256" key="3">
    <source>
        <dbReference type="ARBA" id="ARBA00023163"/>
    </source>
</evidence>
<keyword evidence="3" id="KW-0804">Transcription</keyword>
<dbReference type="SMART" id="SM00895">
    <property type="entry name" value="FCD"/>
    <property type="match status" value="1"/>
</dbReference>
<dbReference type="GO" id="GO:0003700">
    <property type="term" value="F:DNA-binding transcription factor activity"/>
    <property type="evidence" value="ECO:0007669"/>
    <property type="project" value="InterPro"/>
</dbReference>
<keyword evidence="2" id="KW-0238">DNA-binding</keyword>
<evidence type="ECO:0000259" key="5">
    <source>
        <dbReference type="PROSITE" id="PS50949"/>
    </source>
</evidence>
<dbReference type="SUPFAM" id="SSF48008">
    <property type="entry name" value="GntR ligand-binding domain-like"/>
    <property type="match status" value="1"/>
</dbReference>
<dbReference type="InterPro" id="IPR036388">
    <property type="entry name" value="WH-like_DNA-bd_sf"/>
</dbReference>
<proteinExistence type="predicted"/>
<evidence type="ECO:0000313" key="7">
    <source>
        <dbReference type="Proteomes" id="UP000269692"/>
    </source>
</evidence>
<comment type="caution">
    <text evidence="6">The sequence shown here is derived from an EMBL/GenBank/DDBJ whole genome shotgun (WGS) entry which is preliminary data.</text>
</comment>